<evidence type="ECO:0000256" key="2">
    <source>
        <dbReference type="ARBA" id="ARBA00009154"/>
    </source>
</evidence>
<keyword evidence="4 6" id="KW-0694">RNA-binding</keyword>
<evidence type="ECO:0000313" key="8">
    <source>
        <dbReference type="EMBL" id="KAK6158766.1"/>
    </source>
</evidence>
<sequence length="213" mass="23939">MEIGSGSSSNKVIPESIVEAVKRTSSNIDEVKANLEEFLSYCTNETLSRMEHLERAQALLLIAKATTILFALRLRCKGVDPDDHPVKKEFERLSLYQEKLHQCMNLSKAPLRPSATINPQAAARFIEHSLPDLSSEQKQSMRKISQGEGPRSKYLDRSLQKKRKYQSAEKQSVRSAAQEFLEKAARELLGDNKNGVKGPLQLEDSDDDVIILD</sequence>
<evidence type="ECO:0000313" key="9">
    <source>
        <dbReference type="Proteomes" id="UP001318860"/>
    </source>
</evidence>
<evidence type="ECO:0000256" key="7">
    <source>
        <dbReference type="SAM" id="MobiDB-lite"/>
    </source>
</evidence>
<feature type="compositionally biased region" description="Basic and acidic residues" evidence="7">
    <location>
        <begin position="150"/>
        <end position="159"/>
    </location>
</feature>
<dbReference type="PANTHER" id="PTHR15341">
    <property type="entry name" value="SUN-COR STEROID HORMONE RECEPTOR CO-REPRESSOR"/>
    <property type="match status" value="1"/>
</dbReference>
<feature type="compositionally biased region" description="Acidic residues" evidence="7">
    <location>
        <begin position="203"/>
        <end position="213"/>
    </location>
</feature>
<accession>A0ABR0XHZ4</accession>
<dbReference type="PANTHER" id="PTHR15341:SF3">
    <property type="entry name" value="NUCLEAR NUCLEIC ACID-BINDING PROTEIN C1D"/>
    <property type="match status" value="1"/>
</dbReference>
<dbReference type="InterPro" id="IPR011082">
    <property type="entry name" value="Exosome-assoc_fac/DNA_repair"/>
</dbReference>
<organism evidence="8 9">
    <name type="scientific">Rehmannia glutinosa</name>
    <name type="common">Chinese foxglove</name>
    <dbReference type="NCBI Taxonomy" id="99300"/>
    <lineage>
        <taxon>Eukaryota</taxon>
        <taxon>Viridiplantae</taxon>
        <taxon>Streptophyta</taxon>
        <taxon>Embryophyta</taxon>
        <taxon>Tracheophyta</taxon>
        <taxon>Spermatophyta</taxon>
        <taxon>Magnoliopsida</taxon>
        <taxon>eudicotyledons</taxon>
        <taxon>Gunneridae</taxon>
        <taxon>Pentapetalae</taxon>
        <taxon>asterids</taxon>
        <taxon>lamiids</taxon>
        <taxon>Lamiales</taxon>
        <taxon>Orobanchaceae</taxon>
        <taxon>Rehmannieae</taxon>
        <taxon>Rehmannia</taxon>
    </lineage>
</organism>
<proteinExistence type="inferred from homology"/>
<evidence type="ECO:0000256" key="1">
    <source>
        <dbReference type="ARBA" id="ARBA00004123"/>
    </source>
</evidence>
<keyword evidence="9" id="KW-1185">Reference proteome</keyword>
<keyword evidence="6" id="KW-0238">DNA-binding</keyword>
<name>A0ABR0XHZ4_REHGL</name>
<protein>
    <recommendedName>
        <fullName evidence="6">Nuclear nucleic acid-binding protein C1D</fullName>
    </recommendedName>
</protein>
<comment type="similarity">
    <text evidence="2 6">Belongs to the C1D family.</text>
</comment>
<evidence type="ECO:0000256" key="6">
    <source>
        <dbReference type="RuleBase" id="RU368003"/>
    </source>
</evidence>
<keyword evidence="3 6" id="KW-0698">rRNA processing</keyword>
<evidence type="ECO:0000256" key="3">
    <source>
        <dbReference type="ARBA" id="ARBA00022552"/>
    </source>
</evidence>
<keyword evidence="5 6" id="KW-0539">Nucleus</keyword>
<comment type="caution">
    <text evidence="8">The sequence shown here is derived from an EMBL/GenBank/DDBJ whole genome shotgun (WGS) entry which is preliminary data.</text>
</comment>
<evidence type="ECO:0000256" key="4">
    <source>
        <dbReference type="ARBA" id="ARBA00022884"/>
    </source>
</evidence>
<gene>
    <name evidence="8" type="ORF">DH2020_006080</name>
</gene>
<feature type="region of interest" description="Disordered" evidence="7">
    <location>
        <begin position="132"/>
        <end position="159"/>
    </location>
</feature>
<evidence type="ECO:0000256" key="5">
    <source>
        <dbReference type="ARBA" id="ARBA00023242"/>
    </source>
</evidence>
<dbReference type="Proteomes" id="UP001318860">
    <property type="component" value="Unassembled WGS sequence"/>
</dbReference>
<comment type="subunit">
    <text evidence="6">Monomer and homodimer.</text>
</comment>
<dbReference type="EMBL" id="JABTTQ020000004">
    <property type="protein sequence ID" value="KAK6158766.1"/>
    <property type="molecule type" value="Genomic_DNA"/>
</dbReference>
<dbReference type="InterPro" id="IPR007146">
    <property type="entry name" value="Sas10/Utp3/C1D"/>
</dbReference>
<keyword evidence="6" id="KW-0963">Cytoplasm</keyword>
<comment type="function">
    <text evidence="6">Plays a role in the recruitment of the exosome to pre-rRNA to mediate the 3'-5' end processing of the 5.8S rRNA.</text>
</comment>
<comment type="subcellular location">
    <subcellularLocation>
        <location evidence="6">Cytoplasm</location>
    </subcellularLocation>
    <subcellularLocation>
        <location evidence="6">Nucleus</location>
        <location evidence="6">Nucleolus</location>
    </subcellularLocation>
    <subcellularLocation>
        <location evidence="1 6">Nucleus</location>
    </subcellularLocation>
</comment>
<dbReference type="Pfam" id="PF04000">
    <property type="entry name" value="Sas10_Utp3"/>
    <property type="match status" value="1"/>
</dbReference>
<reference evidence="8 9" key="1">
    <citation type="journal article" date="2021" name="Comput. Struct. Biotechnol. J.">
        <title>De novo genome assembly of the potent medicinal plant Rehmannia glutinosa using nanopore technology.</title>
        <authorList>
            <person name="Ma L."/>
            <person name="Dong C."/>
            <person name="Song C."/>
            <person name="Wang X."/>
            <person name="Zheng X."/>
            <person name="Niu Y."/>
            <person name="Chen S."/>
            <person name="Feng W."/>
        </authorList>
    </citation>
    <scope>NUCLEOTIDE SEQUENCE [LARGE SCALE GENOMIC DNA]</scope>
    <source>
        <strain evidence="8">DH-2019</strain>
    </source>
</reference>
<feature type="region of interest" description="Disordered" evidence="7">
    <location>
        <begin position="191"/>
        <end position="213"/>
    </location>
</feature>